<evidence type="ECO:0000256" key="2">
    <source>
        <dbReference type="ARBA" id="ARBA00012251"/>
    </source>
</evidence>
<proteinExistence type="predicted"/>
<dbReference type="GO" id="GO:0008270">
    <property type="term" value="F:zinc ion binding"/>
    <property type="evidence" value="ECO:0007669"/>
    <property type="project" value="UniProtKB-KW"/>
</dbReference>
<dbReference type="InterPro" id="IPR002867">
    <property type="entry name" value="IBR_dom"/>
</dbReference>
<keyword evidence="7" id="KW-0833">Ubl conjugation pathway</keyword>
<accession>A0A9P4MNK5</accession>
<evidence type="ECO:0000313" key="10">
    <source>
        <dbReference type="EMBL" id="KAF2197062.1"/>
    </source>
</evidence>
<keyword evidence="3" id="KW-0808">Transferase</keyword>
<keyword evidence="8" id="KW-0862">Zinc</keyword>
<evidence type="ECO:0000256" key="8">
    <source>
        <dbReference type="ARBA" id="ARBA00022833"/>
    </source>
</evidence>
<evidence type="ECO:0000256" key="7">
    <source>
        <dbReference type="ARBA" id="ARBA00022786"/>
    </source>
</evidence>
<keyword evidence="5" id="KW-0677">Repeat</keyword>
<dbReference type="InterPro" id="IPR044066">
    <property type="entry name" value="TRIAD_supradom"/>
</dbReference>
<gene>
    <name evidence="10" type="ORF">GQ43DRAFT_381844</name>
</gene>
<dbReference type="InterPro" id="IPR031127">
    <property type="entry name" value="E3_UB_ligase_RBR"/>
</dbReference>
<evidence type="ECO:0000259" key="9">
    <source>
        <dbReference type="PROSITE" id="PS51873"/>
    </source>
</evidence>
<dbReference type="EC" id="2.3.2.31" evidence="2"/>
<evidence type="ECO:0000256" key="1">
    <source>
        <dbReference type="ARBA" id="ARBA00001798"/>
    </source>
</evidence>
<organism evidence="10 11">
    <name type="scientific">Delitschia confertaspora ATCC 74209</name>
    <dbReference type="NCBI Taxonomy" id="1513339"/>
    <lineage>
        <taxon>Eukaryota</taxon>
        <taxon>Fungi</taxon>
        <taxon>Dikarya</taxon>
        <taxon>Ascomycota</taxon>
        <taxon>Pezizomycotina</taxon>
        <taxon>Dothideomycetes</taxon>
        <taxon>Pleosporomycetidae</taxon>
        <taxon>Pleosporales</taxon>
        <taxon>Delitschiaceae</taxon>
        <taxon>Delitschia</taxon>
    </lineage>
</organism>
<protein>
    <recommendedName>
        <fullName evidence="2">RBR-type E3 ubiquitin transferase</fullName>
        <ecNumber evidence="2">2.3.2.31</ecNumber>
    </recommendedName>
</protein>
<dbReference type="GO" id="GO:0061630">
    <property type="term" value="F:ubiquitin protein ligase activity"/>
    <property type="evidence" value="ECO:0007669"/>
    <property type="project" value="UniProtKB-EC"/>
</dbReference>
<dbReference type="OrthoDB" id="10009520at2759"/>
<keyword evidence="6" id="KW-0863">Zinc-finger</keyword>
<dbReference type="AlphaFoldDB" id="A0A9P4MNK5"/>
<evidence type="ECO:0000256" key="6">
    <source>
        <dbReference type="ARBA" id="ARBA00022771"/>
    </source>
</evidence>
<comment type="caution">
    <text evidence="10">The sequence shown here is derived from an EMBL/GenBank/DDBJ whole genome shotgun (WGS) entry which is preliminary data.</text>
</comment>
<keyword evidence="11" id="KW-1185">Reference proteome</keyword>
<dbReference type="SUPFAM" id="SSF57850">
    <property type="entry name" value="RING/U-box"/>
    <property type="match status" value="1"/>
</dbReference>
<name>A0A9P4MNK5_9PLEO</name>
<evidence type="ECO:0000256" key="4">
    <source>
        <dbReference type="ARBA" id="ARBA00022723"/>
    </source>
</evidence>
<dbReference type="PANTHER" id="PTHR11685">
    <property type="entry name" value="RBR FAMILY RING FINGER AND IBR DOMAIN-CONTAINING"/>
    <property type="match status" value="1"/>
</dbReference>
<dbReference type="Proteomes" id="UP000799536">
    <property type="component" value="Unassembled WGS sequence"/>
</dbReference>
<evidence type="ECO:0000313" key="11">
    <source>
        <dbReference type="Proteomes" id="UP000799536"/>
    </source>
</evidence>
<sequence length="313" mass="35973">MGFEEEEENEAGPSVPYAERQAKALGILASSEALECCSCRDHFGLNSVVRLDCMDLYCIDCLKGLFMQSIKDFSLFPPRCCGKHIPLALITKQLAVEELDDFHLAEAEFESRDKTYCSNAECGRFIPPTRIRADRGECDRCGADTCTLCKNAFHTNDCPADPALQATLDLAAHQGWRRCFACRALVEISTGCNHMTCKCGAQFCYICGEPWRSCRCSFWDENNLLQRAEEVVERNAMGPLPQHERRRRVNEMRDELREDHDCEQGHSRRFERVNNYTRRGMECELCGARHWKYLLECRRCHIAVCEVCRRNRV</sequence>
<reference evidence="10" key="1">
    <citation type="journal article" date="2020" name="Stud. Mycol.">
        <title>101 Dothideomycetes genomes: a test case for predicting lifestyles and emergence of pathogens.</title>
        <authorList>
            <person name="Haridas S."/>
            <person name="Albert R."/>
            <person name="Binder M."/>
            <person name="Bloem J."/>
            <person name="Labutti K."/>
            <person name="Salamov A."/>
            <person name="Andreopoulos B."/>
            <person name="Baker S."/>
            <person name="Barry K."/>
            <person name="Bills G."/>
            <person name="Bluhm B."/>
            <person name="Cannon C."/>
            <person name="Castanera R."/>
            <person name="Culley D."/>
            <person name="Daum C."/>
            <person name="Ezra D."/>
            <person name="Gonzalez J."/>
            <person name="Henrissat B."/>
            <person name="Kuo A."/>
            <person name="Liang C."/>
            <person name="Lipzen A."/>
            <person name="Lutzoni F."/>
            <person name="Magnuson J."/>
            <person name="Mondo S."/>
            <person name="Nolan M."/>
            <person name="Ohm R."/>
            <person name="Pangilinan J."/>
            <person name="Park H.-J."/>
            <person name="Ramirez L."/>
            <person name="Alfaro M."/>
            <person name="Sun H."/>
            <person name="Tritt A."/>
            <person name="Yoshinaga Y."/>
            <person name="Zwiers L.-H."/>
            <person name="Turgeon B."/>
            <person name="Goodwin S."/>
            <person name="Spatafora J."/>
            <person name="Crous P."/>
            <person name="Grigoriev I."/>
        </authorList>
    </citation>
    <scope>NUCLEOTIDE SEQUENCE</scope>
    <source>
        <strain evidence="10">ATCC 74209</strain>
    </source>
</reference>
<comment type="catalytic activity">
    <reaction evidence="1">
        <text>[E2 ubiquitin-conjugating enzyme]-S-ubiquitinyl-L-cysteine + [acceptor protein]-L-lysine = [E2 ubiquitin-conjugating enzyme]-L-cysteine + [acceptor protein]-N(6)-ubiquitinyl-L-lysine.</text>
        <dbReference type="EC" id="2.3.2.31"/>
    </reaction>
</comment>
<evidence type="ECO:0000256" key="5">
    <source>
        <dbReference type="ARBA" id="ARBA00022737"/>
    </source>
</evidence>
<dbReference type="Pfam" id="PF01485">
    <property type="entry name" value="IBR"/>
    <property type="match status" value="2"/>
</dbReference>
<dbReference type="Gene3D" id="1.20.120.1750">
    <property type="match status" value="1"/>
</dbReference>
<evidence type="ECO:0000256" key="3">
    <source>
        <dbReference type="ARBA" id="ARBA00022679"/>
    </source>
</evidence>
<dbReference type="CDD" id="cd22584">
    <property type="entry name" value="Rcat_RBR_unk"/>
    <property type="match status" value="1"/>
</dbReference>
<dbReference type="EMBL" id="ML994283">
    <property type="protein sequence ID" value="KAF2197062.1"/>
    <property type="molecule type" value="Genomic_DNA"/>
</dbReference>
<dbReference type="GO" id="GO:0016567">
    <property type="term" value="P:protein ubiquitination"/>
    <property type="evidence" value="ECO:0007669"/>
    <property type="project" value="InterPro"/>
</dbReference>
<keyword evidence="4" id="KW-0479">Metal-binding</keyword>
<dbReference type="PROSITE" id="PS51873">
    <property type="entry name" value="TRIAD"/>
    <property type="match status" value="1"/>
</dbReference>
<feature type="domain" description="RING-type" evidence="9">
    <location>
        <begin position="32"/>
        <end position="220"/>
    </location>
</feature>